<reference evidence="3" key="2">
    <citation type="submission" date="2020-09" db="EMBL/GenBank/DDBJ databases">
        <authorList>
            <person name="Sun Q."/>
            <person name="Zhou Y."/>
        </authorList>
    </citation>
    <scope>NUCLEOTIDE SEQUENCE</scope>
    <source>
        <strain evidence="3">CGMCC 4.7299</strain>
    </source>
</reference>
<reference evidence="3" key="1">
    <citation type="journal article" date="2014" name="Int. J. Syst. Evol. Microbiol.">
        <title>Complete genome sequence of Corynebacterium casei LMG S-19264T (=DSM 44701T), isolated from a smear-ripened cheese.</title>
        <authorList>
            <consortium name="US DOE Joint Genome Institute (JGI-PGF)"/>
            <person name="Walter F."/>
            <person name="Albersmeier A."/>
            <person name="Kalinowski J."/>
            <person name="Ruckert C."/>
        </authorList>
    </citation>
    <scope>NUCLEOTIDE SEQUENCE</scope>
    <source>
        <strain evidence="3">CGMCC 4.7299</strain>
    </source>
</reference>
<keyword evidence="2" id="KW-0472">Membrane</keyword>
<evidence type="ECO:0000256" key="2">
    <source>
        <dbReference type="SAM" id="Phobius"/>
    </source>
</evidence>
<evidence type="ECO:0000313" key="3">
    <source>
        <dbReference type="EMBL" id="GGK82536.1"/>
    </source>
</evidence>
<feature type="region of interest" description="Disordered" evidence="1">
    <location>
        <begin position="281"/>
        <end position="333"/>
    </location>
</feature>
<accession>A0A8J3BYD5</accession>
<name>A0A8J3BYD5_9ACTN</name>
<dbReference type="Proteomes" id="UP000656042">
    <property type="component" value="Unassembled WGS sequence"/>
</dbReference>
<sequence length="333" mass="35319">MADDLTLFAGGVTGAAGAIGVASIGLHLLRRPGRYLPGGHAVVSDAVRDPLPAVLRRGLAGMTVPVWPGPTGELFLGRGAARPGHTLRRRVLAPLSARAGANGGRLCRDQRVPFRLVIEFAGAHRDPQALLRAYRKLDQQLHAHAAVLSCCDDGRLTPGAVTVAVSGIVDARELLAAERTRYAFVDGSFDDVGSSMVPPTLAPMISEPWSRRFGWDGQEPIPAEERHLLHAMVRAAHADGRTVRITGLSQGSRRARRAIWIELAAAGVDVIADADQRGLARHLRRRSTAPAQTPTRTAPSPRLAPAGAARFDAARGDERPNDHGSGDLDTTAG</sequence>
<gene>
    <name evidence="3" type="ORF">GCM10012284_15640</name>
</gene>
<evidence type="ECO:0000313" key="4">
    <source>
        <dbReference type="Proteomes" id="UP000656042"/>
    </source>
</evidence>
<keyword evidence="2" id="KW-1133">Transmembrane helix</keyword>
<feature type="compositionally biased region" description="Basic and acidic residues" evidence="1">
    <location>
        <begin position="312"/>
        <end position="326"/>
    </location>
</feature>
<organism evidence="3 4">
    <name type="scientific">Mangrovihabitans endophyticus</name>
    <dbReference type="NCBI Taxonomy" id="1751298"/>
    <lineage>
        <taxon>Bacteria</taxon>
        <taxon>Bacillati</taxon>
        <taxon>Actinomycetota</taxon>
        <taxon>Actinomycetes</taxon>
        <taxon>Micromonosporales</taxon>
        <taxon>Micromonosporaceae</taxon>
        <taxon>Mangrovihabitans</taxon>
    </lineage>
</organism>
<feature type="compositionally biased region" description="Low complexity" evidence="1">
    <location>
        <begin position="288"/>
        <end position="311"/>
    </location>
</feature>
<feature type="transmembrane region" description="Helical" evidence="2">
    <location>
        <begin position="6"/>
        <end position="29"/>
    </location>
</feature>
<proteinExistence type="predicted"/>
<comment type="caution">
    <text evidence="3">The sequence shown here is derived from an EMBL/GenBank/DDBJ whole genome shotgun (WGS) entry which is preliminary data.</text>
</comment>
<keyword evidence="4" id="KW-1185">Reference proteome</keyword>
<protein>
    <submittedName>
        <fullName evidence="3">Uncharacterized protein</fullName>
    </submittedName>
</protein>
<dbReference type="EMBL" id="BMMX01000004">
    <property type="protein sequence ID" value="GGK82536.1"/>
    <property type="molecule type" value="Genomic_DNA"/>
</dbReference>
<keyword evidence="2" id="KW-0812">Transmembrane</keyword>
<dbReference type="AlphaFoldDB" id="A0A8J3BYD5"/>
<evidence type="ECO:0000256" key="1">
    <source>
        <dbReference type="SAM" id="MobiDB-lite"/>
    </source>
</evidence>
<dbReference type="RefSeq" id="WP_189078429.1">
    <property type="nucleotide sequence ID" value="NZ_BMMX01000004.1"/>
</dbReference>